<dbReference type="SUPFAM" id="SSF51316">
    <property type="entry name" value="Mss4-like"/>
    <property type="match status" value="1"/>
</dbReference>
<evidence type="ECO:0000256" key="1">
    <source>
        <dbReference type="ARBA" id="ARBA00005495"/>
    </source>
</evidence>
<dbReference type="PANTHER" id="PTHR28620:SF1">
    <property type="entry name" value="CENP-V_GFA DOMAIN-CONTAINING PROTEIN"/>
    <property type="match status" value="1"/>
</dbReference>
<dbReference type="InterPro" id="IPR011057">
    <property type="entry name" value="Mss4-like_sf"/>
</dbReference>
<reference evidence="6" key="1">
    <citation type="journal article" date="2020" name="Stud. Mycol.">
        <title>101 Dothideomycetes genomes: a test case for predicting lifestyles and emergence of pathogens.</title>
        <authorList>
            <person name="Haridas S."/>
            <person name="Albert R."/>
            <person name="Binder M."/>
            <person name="Bloem J."/>
            <person name="Labutti K."/>
            <person name="Salamov A."/>
            <person name="Andreopoulos B."/>
            <person name="Baker S."/>
            <person name="Barry K."/>
            <person name="Bills G."/>
            <person name="Bluhm B."/>
            <person name="Cannon C."/>
            <person name="Castanera R."/>
            <person name="Culley D."/>
            <person name="Daum C."/>
            <person name="Ezra D."/>
            <person name="Gonzalez J."/>
            <person name="Henrissat B."/>
            <person name="Kuo A."/>
            <person name="Liang C."/>
            <person name="Lipzen A."/>
            <person name="Lutzoni F."/>
            <person name="Magnuson J."/>
            <person name="Mondo S."/>
            <person name="Nolan M."/>
            <person name="Ohm R."/>
            <person name="Pangilinan J."/>
            <person name="Park H.-J."/>
            <person name="Ramirez L."/>
            <person name="Alfaro M."/>
            <person name="Sun H."/>
            <person name="Tritt A."/>
            <person name="Yoshinaga Y."/>
            <person name="Zwiers L.-H."/>
            <person name="Turgeon B."/>
            <person name="Goodwin S."/>
            <person name="Spatafora J."/>
            <person name="Crous P."/>
            <person name="Grigoriev I."/>
        </authorList>
    </citation>
    <scope>NUCLEOTIDE SEQUENCE</scope>
    <source>
        <strain evidence="6">CBS 122681</strain>
    </source>
</reference>
<evidence type="ECO:0000256" key="3">
    <source>
        <dbReference type="ARBA" id="ARBA00022833"/>
    </source>
</evidence>
<organism evidence="6 7">
    <name type="scientific">Lophiostoma macrostomum CBS 122681</name>
    <dbReference type="NCBI Taxonomy" id="1314788"/>
    <lineage>
        <taxon>Eukaryota</taxon>
        <taxon>Fungi</taxon>
        <taxon>Dikarya</taxon>
        <taxon>Ascomycota</taxon>
        <taxon>Pezizomycotina</taxon>
        <taxon>Dothideomycetes</taxon>
        <taxon>Pleosporomycetidae</taxon>
        <taxon>Pleosporales</taxon>
        <taxon>Lophiostomataceae</taxon>
        <taxon>Lophiostoma</taxon>
    </lineage>
</organism>
<dbReference type="OrthoDB" id="2993351at2759"/>
<keyword evidence="3" id="KW-0862">Zinc</keyword>
<dbReference type="Proteomes" id="UP000799324">
    <property type="component" value="Unassembled WGS sequence"/>
</dbReference>
<protein>
    <recommendedName>
        <fullName evidence="5">CENP-V/GFA domain-containing protein</fullName>
    </recommendedName>
</protein>
<feature type="compositionally biased region" description="Low complexity" evidence="4">
    <location>
        <begin position="1"/>
        <end position="23"/>
    </location>
</feature>
<comment type="similarity">
    <text evidence="1">Belongs to the Gfa family.</text>
</comment>
<evidence type="ECO:0000313" key="7">
    <source>
        <dbReference type="Proteomes" id="UP000799324"/>
    </source>
</evidence>
<sequence>MSSSSTTTTTTPSAAPAPAPTTSETYTGSCHCSRFKYSVTQSPPLTDPSCEVVECNCSICARNGYLLIYVKDSDVVFEAGSEDEFKKYTFAPKHAIAHYFCPTCGTSCFAKSTDPGFYGDVKAVNVRTLAGFDLKAVRVKAVDGRSV</sequence>
<dbReference type="InterPro" id="IPR052355">
    <property type="entry name" value="CENP-V-like"/>
</dbReference>
<evidence type="ECO:0000256" key="4">
    <source>
        <dbReference type="SAM" id="MobiDB-lite"/>
    </source>
</evidence>
<dbReference type="Gene3D" id="2.170.150.70">
    <property type="match status" value="1"/>
</dbReference>
<dbReference type="InterPro" id="IPR006913">
    <property type="entry name" value="CENP-V/GFA"/>
</dbReference>
<feature type="domain" description="CENP-V/GFA" evidence="5">
    <location>
        <begin position="26"/>
        <end position="147"/>
    </location>
</feature>
<evidence type="ECO:0000259" key="5">
    <source>
        <dbReference type="PROSITE" id="PS51891"/>
    </source>
</evidence>
<accession>A0A6A6SR68</accession>
<keyword evidence="7" id="KW-1185">Reference proteome</keyword>
<gene>
    <name evidence="6" type="ORF">K491DRAFT_639522</name>
</gene>
<dbReference type="GO" id="GO:0046872">
    <property type="term" value="F:metal ion binding"/>
    <property type="evidence" value="ECO:0007669"/>
    <property type="project" value="UniProtKB-KW"/>
</dbReference>
<feature type="region of interest" description="Disordered" evidence="4">
    <location>
        <begin position="1"/>
        <end position="24"/>
    </location>
</feature>
<proteinExistence type="inferred from homology"/>
<dbReference type="AlphaFoldDB" id="A0A6A6SR68"/>
<dbReference type="PROSITE" id="PS51891">
    <property type="entry name" value="CENP_V_GFA"/>
    <property type="match status" value="1"/>
</dbReference>
<name>A0A6A6SR68_9PLEO</name>
<dbReference type="Pfam" id="PF04828">
    <property type="entry name" value="GFA"/>
    <property type="match status" value="1"/>
</dbReference>
<dbReference type="GO" id="GO:0016846">
    <property type="term" value="F:carbon-sulfur lyase activity"/>
    <property type="evidence" value="ECO:0007669"/>
    <property type="project" value="InterPro"/>
</dbReference>
<evidence type="ECO:0000313" key="6">
    <source>
        <dbReference type="EMBL" id="KAF2650199.1"/>
    </source>
</evidence>
<dbReference type="PANTHER" id="PTHR28620">
    <property type="entry name" value="CENTROMERE PROTEIN V"/>
    <property type="match status" value="1"/>
</dbReference>
<evidence type="ECO:0000256" key="2">
    <source>
        <dbReference type="ARBA" id="ARBA00022723"/>
    </source>
</evidence>
<dbReference type="EMBL" id="MU004463">
    <property type="protein sequence ID" value="KAF2650199.1"/>
    <property type="molecule type" value="Genomic_DNA"/>
</dbReference>
<keyword evidence="2" id="KW-0479">Metal-binding</keyword>